<dbReference type="SUPFAM" id="SSF50729">
    <property type="entry name" value="PH domain-like"/>
    <property type="match status" value="1"/>
</dbReference>
<evidence type="ECO:0008006" key="4">
    <source>
        <dbReference type="Google" id="ProtNLM"/>
    </source>
</evidence>
<protein>
    <recommendedName>
        <fullName evidence="4">PH domain-containing protein</fullName>
    </recommendedName>
</protein>
<dbReference type="Proteomes" id="UP000094801">
    <property type="component" value="Unassembled WGS sequence"/>
</dbReference>
<dbReference type="PANTHER" id="PTHR37283:SF1">
    <property type="entry name" value="PH DOMAIN-CONTAINING PROTEIN YHR131C"/>
    <property type="match status" value="1"/>
</dbReference>
<dbReference type="InterPro" id="IPR011993">
    <property type="entry name" value="PH-like_dom_sf"/>
</dbReference>
<feature type="region of interest" description="Disordered" evidence="1">
    <location>
        <begin position="217"/>
        <end position="250"/>
    </location>
</feature>
<dbReference type="STRING" id="983967.A0A1E4T702"/>
<dbReference type="AlphaFoldDB" id="A0A1E4T702"/>
<evidence type="ECO:0000313" key="2">
    <source>
        <dbReference type="EMBL" id="ODV87491.1"/>
    </source>
</evidence>
<evidence type="ECO:0000256" key="1">
    <source>
        <dbReference type="SAM" id="MobiDB-lite"/>
    </source>
</evidence>
<feature type="compositionally biased region" description="Low complexity" evidence="1">
    <location>
        <begin position="526"/>
        <end position="569"/>
    </location>
</feature>
<reference evidence="3" key="1">
    <citation type="submission" date="2016-04" db="EMBL/GenBank/DDBJ databases">
        <title>Comparative genomics of biotechnologically important yeasts.</title>
        <authorList>
            <consortium name="DOE Joint Genome Institute"/>
            <person name="Riley R."/>
            <person name="Haridas S."/>
            <person name="Wolfe K.H."/>
            <person name="Lopes M.R."/>
            <person name="Hittinger C.T."/>
            <person name="Goker M."/>
            <person name="Salamov A."/>
            <person name="Wisecaver J."/>
            <person name="Long T.M."/>
            <person name="Aerts A.L."/>
            <person name="Barry K."/>
            <person name="Choi C."/>
            <person name="Clum A."/>
            <person name="Coughlan A.Y."/>
            <person name="Deshpande S."/>
            <person name="Douglass A.P."/>
            <person name="Hanson S.J."/>
            <person name="Klenk H.-P."/>
            <person name="Labutti K."/>
            <person name="Lapidus A."/>
            <person name="Lindquist E."/>
            <person name="Lipzen A."/>
            <person name="Meier-Kolthoff J.P."/>
            <person name="Ohm R.A."/>
            <person name="Otillar R.P."/>
            <person name="Pangilinan J."/>
            <person name="Peng Y."/>
            <person name="Rokas A."/>
            <person name="Rosa C.A."/>
            <person name="Scheuner C."/>
            <person name="Sibirny A.A."/>
            <person name="Slot J.C."/>
            <person name="Stielow J.B."/>
            <person name="Sun H."/>
            <person name="Kurtzman C.P."/>
            <person name="Blackwell M."/>
            <person name="Grigoriev I.V."/>
            <person name="Jeffries T.W."/>
        </authorList>
    </citation>
    <scope>NUCLEOTIDE SEQUENCE [LARGE SCALE GENOMIC DNA]</scope>
    <source>
        <strain evidence="3">NRRL YB-2248</strain>
    </source>
</reference>
<feature type="compositionally biased region" description="Polar residues" evidence="1">
    <location>
        <begin position="463"/>
        <end position="490"/>
    </location>
</feature>
<organism evidence="2 3">
    <name type="scientific">[Candida] arabinofermentans NRRL YB-2248</name>
    <dbReference type="NCBI Taxonomy" id="983967"/>
    <lineage>
        <taxon>Eukaryota</taxon>
        <taxon>Fungi</taxon>
        <taxon>Dikarya</taxon>
        <taxon>Ascomycota</taxon>
        <taxon>Saccharomycotina</taxon>
        <taxon>Pichiomycetes</taxon>
        <taxon>Pichiales</taxon>
        <taxon>Pichiaceae</taxon>
        <taxon>Ogataea</taxon>
        <taxon>Ogataea/Candida clade</taxon>
    </lineage>
</organism>
<dbReference type="Gene3D" id="2.30.29.30">
    <property type="entry name" value="Pleckstrin-homology domain (PH domain)/Phosphotyrosine-binding domain (PTB)"/>
    <property type="match status" value="1"/>
</dbReference>
<keyword evidence="3" id="KW-1185">Reference proteome</keyword>
<sequence>MATATATSTTTDTDSLPKDFLAILEPDPVYPPDYSSLPPGHPRPIYPNLKEGHEKLPSYIPTVYKISKISRKVEWLSPYEISSNRQWRQVIIEINSTQLNIYNTDPIKPSSPKFINLQNYQSKLTNTKDLNDLIHYNKEGLLSNSNLLKSYSLQYAKIGLATDYTKKKHTLRLRLETEQFLLDFETPEQLIDWYCCLNLGIDNSLELNKREMPKYKTVPRRRRRNRHEEHGSLLSRHGGTGTGSHGHGHKRTFSNLEVFRRSSGSSSHLDLSGLVKGLKMKLSNHHHSRSLKMRGSMTPNMTSISAGSSVSNFNQLQITRESSVSSLGDLNDDQEEVFLDDEYVSSEDDLDDTLQPEQRERSMTIDTEISVEEDQNSTLGDLTLEFSNLRGGLFNKNRSESISSVDEISHNLESLRFSPREKALDQLHKRNVLFDTVVSSSVSSINDQQQHNEIMSEPVSRFSPKSATRPSFEINSLVITPEQTTSTPDNVSLHITPESSPEYKSKTLSTNLAPTTDQTQPHSRNRSSSRNTSSTGTTTFTNATINTTRQSFDSSITSPSNSISNDSSSMVTKEIPDETYYKYPTYRKLIRDNIRCMTTLLSNERWSGRYVVTEPLGSKILPPPSISRDHSFTGLSSISFQVGGSGSSNSKNDSSGMNLGYVYKPFRPLQEFIISPCGYIPKINGDSNLYGI</sequence>
<name>A0A1E4T702_9ASCO</name>
<dbReference type="EMBL" id="KV453848">
    <property type="protein sequence ID" value="ODV87491.1"/>
    <property type="molecule type" value="Genomic_DNA"/>
</dbReference>
<dbReference type="OrthoDB" id="5865767at2759"/>
<feature type="compositionally biased region" description="Polar residues" evidence="1">
    <location>
        <begin position="506"/>
        <end position="522"/>
    </location>
</feature>
<accession>A0A1E4T702</accession>
<feature type="region of interest" description="Disordered" evidence="1">
    <location>
        <begin position="448"/>
        <end position="571"/>
    </location>
</feature>
<evidence type="ECO:0000313" key="3">
    <source>
        <dbReference type="Proteomes" id="UP000094801"/>
    </source>
</evidence>
<proteinExistence type="predicted"/>
<gene>
    <name evidence="2" type="ORF">CANARDRAFT_26888</name>
</gene>
<dbReference type="PANTHER" id="PTHR37283">
    <property type="entry name" value="PH DOMAIN-CONTAINING PROTEIN YHR131C"/>
    <property type="match status" value="1"/>
</dbReference>